<organism evidence="1 2">
    <name type="scientific">Salvia divinorum</name>
    <name type="common">Maria pastora</name>
    <name type="synonym">Diviner's sage</name>
    <dbReference type="NCBI Taxonomy" id="28513"/>
    <lineage>
        <taxon>Eukaryota</taxon>
        <taxon>Viridiplantae</taxon>
        <taxon>Streptophyta</taxon>
        <taxon>Embryophyta</taxon>
        <taxon>Tracheophyta</taxon>
        <taxon>Spermatophyta</taxon>
        <taxon>Magnoliopsida</taxon>
        <taxon>eudicotyledons</taxon>
        <taxon>Gunneridae</taxon>
        <taxon>Pentapetalae</taxon>
        <taxon>asterids</taxon>
        <taxon>lamiids</taxon>
        <taxon>Lamiales</taxon>
        <taxon>Lamiaceae</taxon>
        <taxon>Nepetoideae</taxon>
        <taxon>Mentheae</taxon>
        <taxon>Salviinae</taxon>
        <taxon>Salvia</taxon>
        <taxon>Salvia subgen. Calosphace</taxon>
    </lineage>
</organism>
<accession>A0ABD1GEN6</accession>
<sequence>MQQKYKGEKKRERMISNEKELGRQEATGACPHCGGKVAAVDVERRWKLCFLPLGFVVKRKYVCTKCSRRLVLYS</sequence>
<proteinExistence type="predicted"/>
<protein>
    <submittedName>
        <fullName evidence="1">Uncharacterized protein</fullName>
    </submittedName>
</protein>
<comment type="caution">
    <text evidence="1">The sequence shown here is derived from an EMBL/GenBank/DDBJ whole genome shotgun (WGS) entry which is preliminary data.</text>
</comment>
<evidence type="ECO:0000313" key="1">
    <source>
        <dbReference type="EMBL" id="KAL1541481.1"/>
    </source>
</evidence>
<dbReference type="PANTHER" id="PTHR33320">
    <property type="entry name" value="METHIONYL-TRNA SYNTHETASE"/>
    <property type="match status" value="1"/>
</dbReference>
<gene>
    <name evidence="1" type="ORF">AAHA92_25694</name>
</gene>
<dbReference type="AlphaFoldDB" id="A0ABD1GEN6"/>
<dbReference type="Proteomes" id="UP001567538">
    <property type="component" value="Unassembled WGS sequence"/>
</dbReference>
<dbReference type="EMBL" id="JBEAFC010000009">
    <property type="protein sequence ID" value="KAL1541481.1"/>
    <property type="molecule type" value="Genomic_DNA"/>
</dbReference>
<reference evidence="1 2" key="1">
    <citation type="submission" date="2024-06" db="EMBL/GenBank/DDBJ databases">
        <title>A chromosome level genome sequence of Diviner's sage (Salvia divinorum).</title>
        <authorList>
            <person name="Ford S.A."/>
            <person name="Ro D.-K."/>
            <person name="Ness R.W."/>
            <person name="Phillips M.A."/>
        </authorList>
    </citation>
    <scope>NUCLEOTIDE SEQUENCE [LARGE SCALE GENOMIC DNA]</scope>
    <source>
        <strain evidence="1">SAF-2024a</strain>
        <tissue evidence="1">Leaf</tissue>
    </source>
</reference>
<name>A0ABD1GEN6_SALDI</name>
<evidence type="ECO:0000313" key="2">
    <source>
        <dbReference type="Proteomes" id="UP001567538"/>
    </source>
</evidence>
<dbReference type="PANTHER" id="PTHR33320:SF30">
    <property type="entry name" value="OS04G0606200 PROTEIN"/>
    <property type="match status" value="1"/>
</dbReference>
<keyword evidence="2" id="KW-1185">Reference proteome</keyword>